<evidence type="ECO:0000313" key="3">
    <source>
        <dbReference type="EMBL" id="XAE41462.1"/>
    </source>
</evidence>
<dbReference type="CDD" id="cd03178">
    <property type="entry name" value="GST_C_Ure2p_like"/>
    <property type="match status" value="1"/>
</dbReference>
<organism evidence="3 4">
    <name type="scientific">Nguyenibacter vanlangensis</name>
    <dbReference type="NCBI Taxonomy" id="1216886"/>
    <lineage>
        <taxon>Bacteria</taxon>
        <taxon>Pseudomonadati</taxon>
        <taxon>Pseudomonadota</taxon>
        <taxon>Alphaproteobacteria</taxon>
        <taxon>Acetobacterales</taxon>
        <taxon>Acetobacteraceae</taxon>
        <taxon>Nguyenibacter</taxon>
    </lineage>
</organism>
<evidence type="ECO:0000259" key="2">
    <source>
        <dbReference type="PROSITE" id="PS50405"/>
    </source>
</evidence>
<dbReference type="InterPro" id="IPR036282">
    <property type="entry name" value="Glutathione-S-Trfase_C_sf"/>
</dbReference>
<dbReference type="PANTHER" id="PTHR44051:SF8">
    <property type="entry name" value="GLUTATHIONE S-TRANSFERASE GSTA"/>
    <property type="match status" value="1"/>
</dbReference>
<dbReference type="SUPFAM" id="SSF52833">
    <property type="entry name" value="Thioredoxin-like"/>
    <property type="match status" value="1"/>
</dbReference>
<dbReference type="CDD" id="cd03048">
    <property type="entry name" value="GST_N_Ure2p_like"/>
    <property type="match status" value="1"/>
</dbReference>
<dbReference type="PANTHER" id="PTHR44051">
    <property type="entry name" value="GLUTATHIONE S-TRANSFERASE-RELATED"/>
    <property type="match status" value="1"/>
</dbReference>
<feature type="domain" description="GST C-terminal" evidence="2">
    <location>
        <begin position="103"/>
        <end position="226"/>
    </location>
</feature>
<protein>
    <submittedName>
        <fullName evidence="3">Glutathione S-transferase N-terminal domain-containing protein</fullName>
    </submittedName>
</protein>
<keyword evidence="4" id="KW-1185">Reference proteome</keyword>
<dbReference type="InterPro" id="IPR040079">
    <property type="entry name" value="Glutathione_S-Trfase"/>
</dbReference>
<dbReference type="Gene3D" id="3.40.30.10">
    <property type="entry name" value="Glutaredoxin"/>
    <property type="match status" value="1"/>
</dbReference>
<proteinExistence type="predicted"/>
<dbReference type="Pfam" id="PF00043">
    <property type="entry name" value="GST_C"/>
    <property type="match status" value="1"/>
</dbReference>
<feature type="domain" description="GST N-terminal" evidence="1">
    <location>
        <begin position="14"/>
        <end position="100"/>
    </location>
</feature>
<dbReference type="SFLD" id="SFLDG00358">
    <property type="entry name" value="Main_(cytGST)"/>
    <property type="match status" value="1"/>
</dbReference>
<dbReference type="InterPro" id="IPR036249">
    <property type="entry name" value="Thioredoxin-like_sf"/>
</dbReference>
<name>A0ABZ3D136_9PROT</name>
<gene>
    <name evidence="3" type="ORF">AAC691_14285</name>
</gene>
<accession>A0ABZ3D136</accession>
<dbReference type="SFLD" id="SFLDS00019">
    <property type="entry name" value="Glutathione_Transferase_(cytos"/>
    <property type="match status" value="1"/>
</dbReference>
<sequence>MPGSFIRAAAEDARPLFDVYTFATPNSVKVPIALEELGLSYTLHGVNVRKGEQKTPEFLALNPNGKVPVLLDRTVENGPFVLTESAAILVYLAEKTGQRLPAGGDARARVFEQLFFHASGLSPAFGQSGFFQRFAAEPQPIAIERFSSEAKRTLGVLDGVLANRPFVAGEVFTIADIAHFGWLWRRAFAGVSFEDAPNVARWYGTIEARPAVQRGIARVEALVPQD</sequence>
<dbReference type="SFLD" id="SFLDG01151">
    <property type="entry name" value="Main.2:_Nu-like"/>
    <property type="match status" value="1"/>
</dbReference>
<dbReference type="SFLD" id="SFLDG01150">
    <property type="entry name" value="Main.1:_Beta-like"/>
    <property type="match status" value="1"/>
</dbReference>
<dbReference type="InterPro" id="IPR010987">
    <property type="entry name" value="Glutathione-S-Trfase_C-like"/>
</dbReference>
<dbReference type="InterPro" id="IPR004045">
    <property type="entry name" value="Glutathione_S-Trfase_N"/>
</dbReference>
<dbReference type="SUPFAM" id="SSF47616">
    <property type="entry name" value="GST C-terminal domain-like"/>
    <property type="match status" value="1"/>
</dbReference>
<reference evidence="3 4" key="1">
    <citation type="submission" date="2024-04" db="EMBL/GenBank/DDBJ databases">
        <title>Complete genome sequence of Nguyenibacter vanlangesis HBCM-1154, a strain capable of nitrogen fixation, IAA production, and phosphorus solubilization isolated from sugarcane soil.</title>
        <authorList>
            <person name="MY HANH P."/>
        </authorList>
    </citation>
    <scope>NUCLEOTIDE SEQUENCE [LARGE SCALE GENOMIC DNA]</scope>
    <source>
        <strain evidence="3 4">HBCM 1154</strain>
    </source>
</reference>
<dbReference type="EMBL" id="CP152276">
    <property type="protein sequence ID" value="XAE41462.1"/>
    <property type="molecule type" value="Genomic_DNA"/>
</dbReference>
<dbReference type="PROSITE" id="PS50405">
    <property type="entry name" value="GST_CTER"/>
    <property type="match status" value="1"/>
</dbReference>
<evidence type="ECO:0000259" key="1">
    <source>
        <dbReference type="PROSITE" id="PS50404"/>
    </source>
</evidence>
<dbReference type="RefSeq" id="WP_342627398.1">
    <property type="nucleotide sequence ID" value="NZ_CP152276.1"/>
</dbReference>
<dbReference type="Gene3D" id="1.20.1050.10">
    <property type="match status" value="1"/>
</dbReference>
<dbReference type="Pfam" id="PF13409">
    <property type="entry name" value="GST_N_2"/>
    <property type="match status" value="1"/>
</dbReference>
<dbReference type="PROSITE" id="PS50404">
    <property type="entry name" value="GST_NTER"/>
    <property type="match status" value="1"/>
</dbReference>
<dbReference type="InterPro" id="IPR004046">
    <property type="entry name" value="GST_C"/>
</dbReference>
<evidence type="ECO:0000313" key="4">
    <source>
        <dbReference type="Proteomes" id="UP001449795"/>
    </source>
</evidence>
<dbReference type="Proteomes" id="UP001449795">
    <property type="component" value="Chromosome"/>
</dbReference>